<name>A0ABU6T682_9FABA</name>
<dbReference type="InterPro" id="IPR032675">
    <property type="entry name" value="LRR_dom_sf"/>
</dbReference>
<accession>A0ABU6T682</accession>
<reference evidence="1 2" key="1">
    <citation type="journal article" date="2023" name="Plants (Basel)">
        <title>Bridging the Gap: Combining Genomics and Transcriptomics Approaches to Understand Stylosanthes scabra, an Orphan Legume from the Brazilian Caatinga.</title>
        <authorList>
            <person name="Ferreira-Neto J.R.C."/>
            <person name="da Silva M.D."/>
            <person name="Binneck E."/>
            <person name="de Melo N.F."/>
            <person name="da Silva R.H."/>
            <person name="de Melo A.L.T.M."/>
            <person name="Pandolfi V."/>
            <person name="Bustamante F.O."/>
            <person name="Brasileiro-Vidal A.C."/>
            <person name="Benko-Iseppon A.M."/>
        </authorList>
    </citation>
    <scope>NUCLEOTIDE SEQUENCE [LARGE SCALE GENOMIC DNA]</scope>
    <source>
        <tissue evidence="1">Leaves</tissue>
    </source>
</reference>
<dbReference type="Gene3D" id="3.80.10.10">
    <property type="entry name" value="Ribonuclease Inhibitor"/>
    <property type="match status" value="1"/>
</dbReference>
<evidence type="ECO:0000313" key="1">
    <source>
        <dbReference type="EMBL" id="MED6144196.1"/>
    </source>
</evidence>
<gene>
    <name evidence="1" type="ORF">PIB30_013310</name>
</gene>
<proteinExistence type="predicted"/>
<protein>
    <submittedName>
        <fullName evidence="1">Uncharacterized protein</fullName>
    </submittedName>
</protein>
<sequence>MADVASVFNIRKERKKVKREKTLHISTLLTEIGTGANYLTISDKTLLFISALLLRFPNLTSIKLHPSIGDDFNTLFTRIASSHLPLLNSLNLSHQRQHGFSSFHGKFPSLKSLNYSHMCGFSNAIQLSCDVARSRFMYCDQCRVFVVWSSLVMLEAMDVG</sequence>
<organism evidence="1 2">
    <name type="scientific">Stylosanthes scabra</name>
    <dbReference type="NCBI Taxonomy" id="79078"/>
    <lineage>
        <taxon>Eukaryota</taxon>
        <taxon>Viridiplantae</taxon>
        <taxon>Streptophyta</taxon>
        <taxon>Embryophyta</taxon>
        <taxon>Tracheophyta</taxon>
        <taxon>Spermatophyta</taxon>
        <taxon>Magnoliopsida</taxon>
        <taxon>eudicotyledons</taxon>
        <taxon>Gunneridae</taxon>
        <taxon>Pentapetalae</taxon>
        <taxon>rosids</taxon>
        <taxon>fabids</taxon>
        <taxon>Fabales</taxon>
        <taxon>Fabaceae</taxon>
        <taxon>Papilionoideae</taxon>
        <taxon>50 kb inversion clade</taxon>
        <taxon>dalbergioids sensu lato</taxon>
        <taxon>Dalbergieae</taxon>
        <taxon>Pterocarpus clade</taxon>
        <taxon>Stylosanthes</taxon>
    </lineage>
</organism>
<keyword evidence="2" id="KW-1185">Reference proteome</keyword>
<comment type="caution">
    <text evidence="1">The sequence shown here is derived from an EMBL/GenBank/DDBJ whole genome shotgun (WGS) entry which is preliminary data.</text>
</comment>
<dbReference type="EMBL" id="JASCZI010090655">
    <property type="protein sequence ID" value="MED6144196.1"/>
    <property type="molecule type" value="Genomic_DNA"/>
</dbReference>
<dbReference type="Proteomes" id="UP001341840">
    <property type="component" value="Unassembled WGS sequence"/>
</dbReference>
<evidence type="ECO:0000313" key="2">
    <source>
        <dbReference type="Proteomes" id="UP001341840"/>
    </source>
</evidence>